<name>A0ABM1DSU9_PRICU</name>
<reference evidence="5" key="1">
    <citation type="submission" date="2025-08" db="UniProtKB">
        <authorList>
            <consortium name="RefSeq"/>
        </authorList>
    </citation>
    <scope>IDENTIFICATION</scope>
</reference>
<dbReference type="InterPro" id="IPR043380">
    <property type="entry name" value="Gcl-like"/>
</dbReference>
<accession>A0ABM1DSU9</accession>
<proteinExistence type="predicted"/>
<dbReference type="InterPro" id="IPR011333">
    <property type="entry name" value="SKP1/BTB/POZ_sf"/>
</dbReference>
<sequence length="519" mass="59200">MNKNVITIMTFFQRLYAAIFRYTDNTRPTAQKRKRSGSESDDASSNDILNTPQKKRLKSTSDYIYQTFFVNEENSDVCIKALGKTWNLHRAYLCQSDYFKCMFHGKWKESGESVIHLTIPDPNIDAKALNIALGSLYSDHVAVAPAQVASVLAAALLLQLPDLCAQCQSIMLDVIYDETAAYYNSAALLYGMQDIAGKTFKWLLKNLMPIQTPVLIKSLSQKQLCDLLSSPDLFVMQVEMDIYNLVKKWVFLQCNPSWSGQSKSDLVTDSQEYFRKHAENCKEKRFIESEDVCKYLPVFRLIRLPYIISDLNSEKVIEEDKIFPTSWLNPVYKLQWRRMLRLEQGFDSGPPGDDSVSDQVFNVLSMRCGRILPKTGEYCWRWIGFNYGFDLIVNYVNRLLSFRRNATSTPCTSSTSQASNRCILYRFSVIALDEKGQVTYEKSTEKTHGALSKDEEALVLHVDRKVAFPLYISVHLLFFTPEEVAASNLNHGEEEVPNNIPPEIEGGGNLRVGEEEVQL</sequence>
<evidence type="ECO:0000256" key="2">
    <source>
        <dbReference type="SAM" id="MobiDB-lite"/>
    </source>
</evidence>
<evidence type="ECO:0000313" key="5">
    <source>
        <dbReference type="RefSeq" id="XP_014663020.1"/>
    </source>
</evidence>
<dbReference type="PANTHER" id="PTHR23231">
    <property type="entry name" value="GERM CELL-LESS PROTEIN"/>
    <property type="match status" value="1"/>
</dbReference>
<evidence type="ECO:0000256" key="1">
    <source>
        <dbReference type="ARBA" id="ARBA00022473"/>
    </source>
</evidence>
<feature type="domain" description="BTB" evidence="3">
    <location>
        <begin position="75"/>
        <end position="145"/>
    </location>
</feature>
<dbReference type="SMART" id="SM00225">
    <property type="entry name" value="BTB"/>
    <property type="match status" value="1"/>
</dbReference>
<dbReference type="SUPFAM" id="SSF54695">
    <property type="entry name" value="POZ domain"/>
    <property type="match status" value="1"/>
</dbReference>
<dbReference type="PANTHER" id="PTHR23231:SF17">
    <property type="entry name" value="BTB DOMAIN-CONTAINING PROTEIN"/>
    <property type="match status" value="1"/>
</dbReference>
<dbReference type="RefSeq" id="XP_014663020.1">
    <property type="nucleotide sequence ID" value="XM_014807534.1"/>
</dbReference>
<organism evidence="4 5">
    <name type="scientific">Priapulus caudatus</name>
    <name type="common">Priapulid worm</name>
    <dbReference type="NCBI Taxonomy" id="37621"/>
    <lineage>
        <taxon>Eukaryota</taxon>
        <taxon>Metazoa</taxon>
        <taxon>Ecdysozoa</taxon>
        <taxon>Scalidophora</taxon>
        <taxon>Priapulida</taxon>
        <taxon>Priapulimorpha</taxon>
        <taxon>Priapulimorphida</taxon>
        <taxon>Priapulidae</taxon>
        <taxon>Priapulus</taxon>
    </lineage>
</organism>
<protein>
    <submittedName>
        <fullName evidence="5">Germ cell-less protein-like 1</fullName>
    </submittedName>
</protein>
<dbReference type="Proteomes" id="UP000695022">
    <property type="component" value="Unplaced"/>
</dbReference>
<gene>
    <name evidence="5" type="primary">LOC106805797</name>
</gene>
<dbReference type="Gene3D" id="3.30.710.10">
    <property type="entry name" value="Potassium Channel Kv1.1, Chain A"/>
    <property type="match status" value="1"/>
</dbReference>
<feature type="region of interest" description="Disordered" evidence="2">
    <location>
        <begin position="28"/>
        <end position="51"/>
    </location>
</feature>
<evidence type="ECO:0000313" key="4">
    <source>
        <dbReference type="Proteomes" id="UP000695022"/>
    </source>
</evidence>
<dbReference type="InterPro" id="IPR000210">
    <property type="entry name" value="BTB/POZ_dom"/>
</dbReference>
<dbReference type="PROSITE" id="PS50097">
    <property type="entry name" value="BTB"/>
    <property type="match status" value="1"/>
</dbReference>
<dbReference type="Pfam" id="PF00651">
    <property type="entry name" value="BTB"/>
    <property type="match status" value="1"/>
</dbReference>
<dbReference type="GeneID" id="106805797"/>
<evidence type="ECO:0000259" key="3">
    <source>
        <dbReference type="PROSITE" id="PS50097"/>
    </source>
</evidence>
<keyword evidence="4" id="KW-1185">Reference proteome</keyword>
<keyword evidence="1" id="KW-0217">Developmental protein</keyword>